<accession>A0A8G1QRB8</accession>
<protein>
    <submittedName>
        <fullName evidence="2">Uncharacterized protein</fullName>
    </submittedName>
</protein>
<sequence>MIYIQSQHPSKRTQLRARADTHTHTYIYISYVQALLGPIYIYLDTPLSRQHVHCDRSSIPRLPMQRCHWGVCYHPPSGRVRSLDLVREMSFCSRYHPRRTFNEHGGYLCLILNLHKNGRMAMQHDCHHYALPSSTW</sequence>
<keyword evidence="1" id="KW-0472">Membrane</keyword>
<dbReference type="GeneID" id="37158006"/>
<feature type="transmembrane region" description="Helical" evidence="1">
    <location>
        <begin position="25"/>
        <end position="43"/>
    </location>
</feature>
<evidence type="ECO:0000256" key="1">
    <source>
        <dbReference type="SAM" id="Phobius"/>
    </source>
</evidence>
<proteinExistence type="predicted"/>
<evidence type="ECO:0000313" key="3">
    <source>
        <dbReference type="Proteomes" id="UP000249526"/>
    </source>
</evidence>
<evidence type="ECO:0000313" key="2">
    <source>
        <dbReference type="EMBL" id="RAH52194.1"/>
    </source>
</evidence>
<dbReference type="Proteomes" id="UP000249526">
    <property type="component" value="Unassembled WGS sequence"/>
</dbReference>
<dbReference type="EMBL" id="KZ825087">
    <property type="protein sequence ID" value="RAH52194.1"/>
    <property type="molecule type" value="Genomic_DNA"/>
</dbReference>
<name>A0A8G1QRB8_9EURO</name>
<keyword evidence="3" id="KW-1185">Reference proteome</keyword>
<dbReference type="RefSeq" id="XP_025510116.1">
    <property type="nucleotide sequence ID" value="XM_025654604.1"/>
</dbReference>
<keyword evidence="1" id="KW-0812">Transmembrane</keyword>
<dbReference type="AlphaFoldDB" id="A0A8G1QRB8"/>
<gene>
    <name evidence="2" type="ORF">BO85DRAFT_209313</name>
</gene>
<reference evidence="2 3" key="1">
    <citation type="submission" date="2018-02" db="EMBL/GenBank/DDBJ databases">
        <title>The genomes of Aspergillus section Nigri reveals drivers in fungal speciation.</title>
        <authorList>
            <consortium name="DOE Joint Genome Institute"/>
            <person name="Vesth T.C."/>
            <person name="Nybo J."/>
            <person name="Theobald S."/>
            <person name="Brandl J."/>
            <person name="Frisvad J.C."/>
            <person name="Nielsen K.F."/>
            <person name="Lyhne E.K."/>
            <person name="Kogle M.E."/>
            <person name="Kuo A."/>
            <person name="Riley R."/>
            <person name="Clum A."/>
            <person name="Nolan M."/>
            <person name="Lipzen A."/>
            <person name="Salamov A."/>
            <person name="Henrissat B."/>
            <person name="Wiebenga A."/>
            <person name="De vries R.P."/>
            <person name="Grigoriev I.V."/>
            <person name="Mortensen U.H."/>
            <person name="Andersen M.R."/>
            <person name="Baker S.E."/>
        </authorList>
    </citation>
    <scope>NUCLEOTIDE SEQUENCE [LARGE SCALE GENOMIC DNA]</scope>
    <source>
        <strain evidence="2 3">CBS 112811</strain>
    </source>
</reference>
<organism evidence="2 3">
    <name type="scientific">Aspergillus piperis CBS 112811</name>
    <dbReference type="NCBI Taxonomy" id="1448313"/>
    <lineage>
        <taxon>Eukaryota</taxon>
        <taxon>Fungi</taxon>
        <taxon>Dikarya</taxon>
        <taxon>Ascomycota</taxon>
        <taxon>Pezizomycotina</taxon>
        <taxon>Eurotiomycetes</taxon>
        <taxon>Eurotiomycetidae</taxon>
        <taxon>Eurotiales</taxon>
        <taxon>Aspergillaceae</taxon>
        <taxon>Aspergillus</taxon>
        <taxon>Aspergillus subgen. Circumdati</taxon>
    </lineage>
</organism>
<keyword evidence="1" id="KW-1133">Transmembrane helix</keyword>